<dbReference type="InterPro" id="IPR037175">
    <property type="entry name" value="KFase_sf"/>
</dbReference>
<dbReference type="Pfam" id="PF04199">
    <property type="entry name" value="Cyclase"/>
    <property type="match status" value="1"/>
</dbReference>
<evidence type="ECO:0000313" key="1">
    <source>
        <dbReference type="EMBL" id="MDL2060225.1"/>
    </source>
</evidence>
<protein>
    <submittedName>
        <fullName evidence="1">Cyclase family protein</fullName>
        <ecNumber evidence="1">3.5.-.-</ecNumber>
    </submittedName>
</protein>
<sequence>MQQDSAMTALDFTRTIRPGMPLFPGTPQPSLQAIARIEGEGFRETQLLLTSHTGTHIDAPAHVFPGGAALESFPASQFAGSLAVLDATGFAPDSEIPASFLEENAAARAAEFLFFRTGWERFWGQESYFEAYPVLSAGAARWAADKGKKALGFDTPGIDPAEDASLRLHRIVLGTGRTLVIENLCGLSAAPAGLLSCAALPLKFEGSDGAPARVIGWTP</sequence>
<dbReference type="EMBL" id="JAKZJU020000001">
    <property type="protein sequence ID" value="MDL2060225.1"/>
    <property type="molecule type" value="Genomic_DNA"/>
</dbReference>
<dbReference type="PANTHER" id="PTHR31118">
    <property type="entry name" value="CYCLASE-LIKE PROTEIN 2"/>
    <property type="match status" value="1"/>
</dbReference>
<organism evidence="1 2">
    <name type="scientific">Mesosutterella faecium</name>
    <dbReference type="NCBI Taxonomy" id="2925194"/>
    <lineage>
        <taxon>Bacteria</taxon>
        <taxon>Pseudomonadati</taxon>
        <taxon>Pseudomonadota</taxon>
        <taxon>Betaproteobacteria</taxon>
        <taxon>Burkholderiales</taxon>
        <taxon>Sutterellaceae</taxon>
        <taxon>Mesosutterella</taxon>
    </lineage>
</organism>
<reference evidence="1" key="1">
    <citation type="submission" date="2023-03" db="EMBL/GenBank/DDBJ databases">
        <title>Mesosutterella sp. nov. isolated from porcine feces.</title>
        <authorList>
            <person name="Yu S."/>
        </authorList>
    </citation>
    <scope>NUCLEOTIDE SEQUENCE</scope>
    <source>
        <strain evidence="1">AGMB02718</strain>
    </source>
</reference>
<name>A0ABT7IQH8_9BURK</name>
<gene>
    <name evidence="1" type="ORF">MUN46_009790</name>
</gene>
<dbReference type="RefSeq" id="WP_285230609.1">
    <property type="nucleotide sequence ID" value="NZ_JAKZJU020000001.1"/>
</dbReference>
<dbReference type="InterPro" id="IPR007325">
    <property type="entry name" value="KFase/CYL"/>
</dbReference>
<proteinExistence type="predicted"/>
<comment type="caution">
    <text evidence="1">The sequence shown here is derived from an EMBL/GenBank/DDBJ whole genome shotgun (WGS) entry which is preliminary data.</text>
</comment>
<dbReference type="Gene3D" id="3.50.30.50">
    <property type="entry name" value="Putative cyclase"/>
    <property type="match status" value="1"/>
</dbReference>
<keyword evidence="1" id="KW-0378">Hydrolase</keyword>
<dbReference type="EC" id="3.5.-.-" evidence="1"/>
<keyword evidence="2" id="KW-1185">Reference proteome</keyword>
<accession>A0ABT7IQH8</accession>
<dbReference type="Proteomes" id="UP001165481">
    <property type="component" value="Unassembled WGS sequence"/>
</dbReference>
<dbReference type="GO" id="GO:0016787">
    <property type="term" value="F:hydrolase activity"/>
    <property type="evidence" value="ECO:0007669"/>
    <property type="project" value="UniProtKB-KW"/>
</dbReference>
<dbReference type="SUPFAM" id="SSF102198">
    <property type="entry name" value="Putative cyclase"/>
    <property type="match status" value="1"/>
</dbReference>
<dbReference type="PANTHER" id="PTHR31118:SF32">
    <property type="entry name" value="KYNURENINE FORMAMIDASE"/>
    <property type="match status" value="1"/>
</dbReference>
<evidence type="ECO:0000313" key="2">
    <source>
        <dbReference type="Proteomes" id="UP001165481"/>
    </source>
</evidence>